<dbReference type="PROSITE" id="PS00623">
    <property type="entry name" value="GMC_OXRED_1"/>
    <property type="match status" value="1"/>
</dbReference>
<dbReference type="EMBL" id="JAFNEN010001044">
    <property type="protein sequence ID" value="KAG8175260.1"/>
    <property type="molecule type" value="Genomic_DNA"/>
</dbReference>
<proteinExistence type="inferred from homology"/>
<keyword evidence="3 6" id="KW-0285">Flavoprotein</keyword>
<gene>
    <name evidence="8" type="ORF">JTE90_020793</name>
</gene>
<dbReference type="GO" id="GO:0016614">
    <property type="term" value="F:oxidoreductase activity, acting on CH-OH group of donors"/>
    <property type="evidence" value="ECO:0007669"/>
    <property type="project" value="InterPro"/>
</dbReference>
<dbReference type="Gene3D" id="3.30.560.10">
    <property type="entry name" value="Glucose Oxidase, domain 3"/>
    <property type="match status" value="1"/>
</dbReference>
<keyword evidence="9" id="KW-1185">Reference proteome</keyword>
<dbReference type="SUPFAM" id="SSF54373">
    <property type="entry name" value="FAD-linked reductases, C-terminal domain"/>
    <property type="match status" value="1"/>
</dbReference>
<dbReference type="GO" id="GO:0050660">
    <property type="term" value="F:flavin adenine dinucleotide binding"/>
    <property type="evidence" value="ECO:0007669"/>
    <property type="project" value="InterPro"/>
</dbReference>
<dbReference type="InterPro" id="IPR007867">
    <property type="entry name" value="GMC_OxRtase_C"/>
</dbReference>
<evidence type="ECO:0000259" key="7">
    <source>
        <dbReference type="PROSITE" id="PS00623"/>
    </source>
</evidence>
<dbReference type="PANTHER" id="PTHR11552:SF147">
    <property type="entry name" value="CHOLINE DEHYDROGENASE, MITOCHONDRIAL"/>
    <property type="match status" value="1"/>
</dbReference>
<dbReference type="Proteomes" id="UP000827092">
    <property type="component" value="Unassembled WGS sequence"/>
</dbReference>
<feature type="binding site" evidence="5">
    <location>
        <position position="264"/>
    </location>
    <ligand>
        <name>FAD</name>
        <dbReference type="ChEBI" id="CHEBI:57692"/>
    </ligand>
</feature>
<evidence type="ECO:0000313" key="9">
    <source>
        <dbReference type="Proteomes" id="UP000827092"/>
    </source>
</evidence>
<sequence length="602" mass="66154">MDFLTVLSNNAYPTPFTNNPILPLLLISLAQQRHAPRTTDVFANEYDYVIVGAGSAGSVVASRLSEVPCVSVLLLEAGKSPPLLTEVPGIRNNFWFTDIDWAYKTVPQKHSGFGLMDNQVIWPGGKGLGGSSMMNGMVYVRGNKKNYDDWARQGAVGWSYSDVKPYFLKLEDNRDSEFLKNGYHVVGGPISVEKGRYEAEIKKPLIEAGKLLGYKLGDPNGRRQTGFYDTQGTLRNGQRCSTAKGYLVPAENRTNLHIVTIAYVKKILIEEGRAVGVQFDHCGLTRTVRAGKEVILSAGAVNSAQLLMLSGIGPRKHLEDLDIPVVADLPVGNNLQDHLCVPVHFEIDPNITSVQKKVMSRKSAEDYIDNRTGIFAAFSQIVVFGNAKRPSVAVDNPDFELLFYESTSRSVKVNYGLKPEVYDQMFRPFENSTMCTCLATIMTSHSKGTVRLQSYDPYDMPLIDPNYYGDTKDLKNVVAGMKACIKIVSSAPMKKLKAKVQFGSVPGCEKLSGDPYLECVARTIIITNHHPVGTAKMGNPSDPCTVVDPQLRVKSVDNLRVVDASIMPIIPWGNTNTPTIMVAEKASDIIKSTIDCYAQTPV</sequence>
<feature type="domain" description="Glucose-methanol-choline oxidoreductase N-terminal" evidence="7">
    <location>
        <begin position="125"/>
        <end position="148"/>
    </location>
</feature>
<organism evidence="8 9">
    <name type="scientific">Oedothorax gibbosus</name>
    <dbReference type="NCBI Taxonomy" id="931172"/>
    <lineage>
        <taxon>Eukaryota</taxon>
        <taxon>Metazoa</taxon>
        <taxon>Ecdysozoa</taxon>
        <taxon>Arthropoda</taxon>
        <taxon>Chelicerata</taxon>
        <taxon>Arachnida</taxon>
        <taxon>Araneae</taxon>
        <taxon>Araneomorphae</taxon>
        <taxon>Entelegynae</taxon>
        <taxon>Araneoidea</taxon>
        <taxon>Linyphiidae</taxon>
        <taxon>Erigoninae</taxon>
        <taxon>Oedothorax</taxon>
    </lineage>
</organism>
<dbReference type="InterPro" id="IPR012132">
    <property type="entry name" value="GMC_OxRdtase"/>
</dbReference>
<dbReference type="Pfam" id="PF00732">
    <property type="entry name" value="GMC_oxred_N"/>
    <property type="match status" value="1"/>
</dbReference>
<evidence type="ECO:0000256" key="5">
    <source>
        <dbReference type="PIRSR" id="PIRSR000137-2"/>
    </source>
</evidence>
<accession>A0AAV6TTD7</accession>
<evidence type="ECO:0000256" key="3">
    <source>
        <dbReference type="ARBA" id="ARBA00022630"/>
    </source>
</evidence>
<evidence type="ECO:0000256" key="4">
    <source>
        <dbReference type="ARBA" id="ARBA00022827"/>
    </source>
</evidence>
<dbReference type="SUPFAM" id="SSF51905">
    <property type="entry name" value="FAD/NAD(P)-binding domain"/>
    <property type="match status" value="1"/>
</dbReference>
<dbReference type="InterPro" id="IPR036188">
    <property type="entry name" value="FAD/NAD-bd_sf"/>
</dbReference>
<dbReference type="Gene3D" id="3.50.50.60">
    <property type="entry name" value="FAD/NAD(P)-binding domain"/>
    <property type="match status" value="1"/>
</dbReference>
<keyword evidence="4 5" id="KW-0274">FAD</keyword>
<evidence type="ECO:0000313" key="8">
    <source>
        <dbReference type="EMBL" id="KAG8175260.1"/>
    </source>
</evidence>
<evidence type="ECO:0000256" key="2">
    <source>
        <dbReference type="ARBA" id="ARBA00010790"/>
    </source>
</evidence>
<dbReference type="Pfam" id="PF05199">
    <property type="entry name" value="GMC_oxred_C"/>
    <property type="match status" value="1"/>
</dbReference>
<name>A0AAV6TTD7_9ARAC</name>
<reference evidence="8 9" key="1">
    <citation type="journal article" date="2022" name="Nat. Ecol. Evol.">
        <title>A masculinizing supergene underlies an exaggerated male reproductive morph in a spider.</title>
        <authorList>
            <person name="Hendrickx F."/>
            <person name="De Corte Z."/>
            <person name="Sonet G."/>
            <person name="Van Belleghem S.M."/>
            <person name="Kostlbacher S."/>
            <person name="Vangestel C."/>
        </authorList>
    </citation>
    <scope>NUCLEOTIDE SEQUENCE [LARGE SCALE GENOMIC DNA]</scope>
    <source>
        <strain evidence="8">W744_W776</strain>
    </source>
</reference>
<dbReference type="InterPro" id="IPR000172">
    <property type="entry name" value="GMC_OxRdtase_N"/>
</dbReference>
<evidence type="ECO:0000256" key="6">
    <source>
        <dbReference type="RuleBase" id="RU003968"/>
    </source>
</evidence>
<dbReference type="PANTHER" id="PTHR11552">
    <property type="entry name" value="GLUCOSE-METHANOL-CHOLINE GMC OXIDOREDUCTASE"/>
    <property type="match status" value="1"/>
</dbReference>
<dbReference type="PIRSF" id="PIRSF000137">
    <property type="entry name" value="Alcohol_oxidase"/>
    <property type="match status" value="1"/>
</dbReference>
<feature type="binding site" evidence="5">
    <location>
        <begin position="135"/>
        <end position="138"/>
    </location>
    <ligand>
        <name>FAD</name>
        <dbReference type="ChEBI" id="CHEBI:57692"/>
    </ligand>
</feature>
<protein>
    <recommendedName>
        <fullName evidence="7">Glucose-methanol-choline oxidoreductase N-terminal domain-containing protein</fullName>
    </recommendedName>
</protein>
<dbReference type="AlphaFoldDB" id="A0AAV6TTD7"/>
<comment type="cofactor">
    <cofactor evidence="1 5">
        <name>FAD</name>
        <dbReference type="ChEBI" id="CHEBI:57692"/>
    </cofactor>
</comment>
<comment type="similarity">
    <text evidence="2 6">Belongs to the GMC oxidoreductase family.</text>
</comment>
<evidence type="ECO:0000256" key="1">
    <source>
        <dbReference type="ARBA" id="ARBA00001974"/>
    </source>
</evidence>
<comment type="caution">
    <text evidence="8">The sequence shown here is derived from an EMBL/GenBank/DDBJ whole genome shotgun (WGS) entry which is preliminary data.</text>
</comment>